<dbReference type="EMBL" id="ACVA01000047">
    <property type="protein sequence ID" value="EEX18211.1"/>
    <property type="molecule type" value="Genomic_DNA"/>
</dbReference>
<dbReference type="eggNOG" id="ENOG5032YQZ">
    <property type="taxonomic scope" value="Bacteria"/>
</dbReference>
<dbReference type="STRING" id="649761.HMPREF0973_01996"/>
<gene>
    <name evidence="1" type="ORF">HMPREF0973_01996</name>
</gene>
<comment type="caution">
    <text evidence="1">The sequence shown here is derived from an EMBL/GenBank/DDBJ whole genome shotgun (WGS) entry which is preliminary data.</text>
</comment>
<dbReference type="HOGENOM" id="CLU_2603116_0_0_10"/>
<accession>C9MQU6</accession>
<dbReference type="OrthoDB" id="361760at2"/>
<reference evidence="1 2" key="1">
    <citation type="submission" date="2009-09" db="EMBL/GenBank/DDBJ databases">
        <authorList>
            <person name="Weinstock G."/>
            <person name="Sodergren E."/>
            <person name="Clifton S."/>
            <person name="Fulton L."/>
            <person name="Fulton B."/>
            <person name="Courtney L."/>
            <person name="Fronick C."/>
            <person name="Harrison M."/>
            <person name="Strong C."/>
            <person name="Farmer C."/>
            <person name="Delahaunty K."/>
            <person name="Markovic C."/>
            <person name="Hall O."/>
            <person name="Minx P."/>
            <person name="Tomlinson C."/>
            <person name="Mitreva M."/>
            <person name="Nelson J."/>
            <person name="Hou S."/>
            <person name="Wollam A."/>
            <person name="Pepin K.H."/>
            <person name="Johnson M."/>
            <person name="Bhonagiri V."/>
            <person name="Nash W.E."/>
            <person name="Warren W."/>
            <person name="Chinwalla A."/>
            <person name="Mardis E.R."/>
            <person name="Wilson R.K."/>
        </authorList>
    </citation>
    <scope>NUCLEOTIDE SEQUENCE [LARGE SCALE GENOMIC DNA]</scope>
    <source>
        <strain evidence="1 2">F0319</strain>
    </source>
</reference>
<protein>
    <submittedName>
        <fullName evidence="1">Uncharacterized protein</fullName>
    </submittedName>
</protein>
<organism evidence="1 2">
    <name type="scientific">Prevotella veroralis F0319</name>
    <dbReference type="NCBI Taxonomy" id="649761"/>
    <lineage>
        <taxon>Bacteria</taxon>
        <taxon>Pseudomonadati</taxon>
        <taxon>Bacteroidota</taxon>
        <taxon>Bacteroidia</taxon>
        <taxon>Bacteroidales</taxon>
        <taxon>Prevotellaceae</taxon>
        <taxon>Prevotella</taxon>
    </lineage>
</organism>
<name>C9MQU6_9BACT</name>
<proteinExistence type="predicted"/>
<dbReference type="Proteomes" id="UP000003327">
    <property type="component" value="Unassembled WGS sequence"/>
</dbReference>
<sequence>MIAKYDDIINLPHHVSKRHPRMSLYDRAVQFAPFAALFGYEEAIAKYWCPIKHIFYGTYLLNIARTGISRFHFKSPIEQ</sequence>
<dbReference type="AlphaFoldDB" id="C9MQU6"/>
<keyword evidence="2" id="KW-1185">Reference proteome</keyword>
<evidence type="ECO:0000313" key="1">
    <source>
        <dbReference type="EMBL" id="EEX18211.1"/>
    </source>
</evidence>
<evidence type="ECO:0000313" key="2">
    <source>
        <dbReference type="Proteomes" id="UP000003327"/>
    </source>
</evidence>